<keyword evidence="8" id="KW-1185">Reference proteome</keyword>
<evidence type="ECO:0000313" key="8">
    <source>
        <dbReference type="Proteomes" id="UP001058124"/>
    </source>
</evidence>
<dbReference type="PANTHER" id="PTHR37422">
    <property type="entry name" value="TEICHURONIC ACID BIOSYNTHESIS PROTEIN TUAE"/>
    <property type="match status" value="1"/>
</dbReference>
<evidence type="ECO:0000313" key="7">
    <source>
        <dbReference type="EMBL" id="GKX57188.1"/>
    </source>
</evidence>
<dbReference type="InterPro" id="IPR007016">
    <property type="entry name" value="O-antigen_ligase-rel_domated"/>
</dbReference>
<dbReference type="EMBL" id="BRLH01000012">
    <property type="protein sequence ID" value="GKX57188.1"/>
    <property type="molecule type" value="Genomic_DNA"/>
</dbReference>
<dbReference type="NCBIfam" id="NF012031">
    <property type="entry name" value="PRK15487.1"/>
    <property type="match status" value="1"/>
</dbReference>
<feature type="transmembrane region" description="Helical" evidence="5">
    <location>
        <begin position="127"/>
        <end position="145"/>
    </location>
</feature>
<evidence type="ECO:0000256" key="2">
    <source>
        <dbReference type="ARBA" id="ARBA00022692"/>
    </source>
</evidence>
<dbReference type="RefSeq" id="WP_036024198.1">
    <property type="nucleotide sequence ID" value="NZ_BRLH01000012.1"/>
</dbReference>
<protein>
    <submittedName>
        <fullName evidence="7">Ligase</fullName>
    </submittedName>
</protein>
<evidence type="ECO:0000256" key="3">
    <source>
        <dbReference type="ARBA" id="ARBA00022989"/>
    </source>
</evidence>
<feature type="transmembrane region" description="Helical" evidence="5">
    <location>
        <begin position="12"/>
        <end position="31"/>
    </location>
</feature>
<evidence type="ECO:0000259" key="6">
    <source>
        <dbReference type="Pfam" id="PF04932"/>
    </source>
</evidence>
<feature type="domain" description="O-antigen ligase-related" evidence="6">
    <location>
        <begin position="195"/>
        <end position="338"/>
    </location>
</feature>
<comment type="subcellular location">
    <subcellularLocation>
        <location evidence="1">Membrane</location>
        <topology evidence="1">Multi-pass membrane protein</topology>
    </subcellularLocation>
</comment>
<feature type="transmembrane region" description="Helical" evidence="5">
    <location>
        <begin position="326"/>
        <end position="348"/>
    </location>
</feature>
<name>A0AAV5N8I9_9GAMM</name>
<proteinExistence type="predicted"/>
<feature type="transmembrane region" description="Helical" evidence="5">
    <location>
        <begin position="67"/>
        <end position="88"/>
    </location>
</feature>
<comment type="caution">
    <text evidence="7">The sequence shown here is derived from an EMBL/GenBank/DDBJ whole genome shotgun (WGS) entry which is preliminary data.</text>
</comment>
<evidence type="ECO:0000256" key="4">
    <source>
        <dbReference type="ARBA" id="ARBA00023136"/>
    </source>
</evidence>
<dbReference type="GO" id="GO:0016874">
    <property type="term" value="F:ligase activity"/>
    <property type="evidence" value="ECO:0007669"/>
    <property type="project" value="UniProtKB-KW"/>
</dbReference>
<keyword evidence="2 5" id="KW-0812">Transmembrane</keyword>
<feature type="transmembrane region" description="Helical" evidence="5">
    <location>
        <begin position="37"/>
        <end position="55"/>
    </location>
</feature>
<dbReference type="InterPro" id="IPR051533">
    <property type="entry name" value="WaaL-like"/>
</dbReference>
<keyword evidence="4 5" id="KW-0472">Membrane</keyword>
<evidence type="ECO:0000256" key="5">
    <source>
        <dbReference type="SAM" id="Phobius"/>
    </source>
</evidence>
<feature type="transmembrane region" description="Helical" evidence="5">
    <location>
        <begin position="165"/>
        <end position="181"/>
    </location>
</feature>
<dbReference type="AlphaFoldDB" id="A0AAV5N8I9"/>
<dbReference type="PANTHER" id="PTHR37422:SF17">
    <property type="entry name" value="O-ANTIGEN LIGASE"/>
    <property type="match status" value="1"/>
</dbReference>
<sequence length="405" mass="46930">MTLVKKMKSNDSYHISLWNKCLISSYIILYFLNNVTRYKNCVVILMYITAIYYLIKNKIKIFDIVKNNLTISLGLFSVSIVYSISISIDPSYSLKKFFDVIFSKILVISFIIPIILYSEKKEEIAKLFIYSLIISIIPIAITDFWQYIKEYNVGIMPFTDYEHKYKSDALIFIAPTLLFLWKKNTIKIKIIVFLLSLIVGFMILGTMQRGTWLSIIVPTFIWCILKKEWKLPTIAIIVLSLFLSIAYVKNHEQFNTLFYKLQQTSSSHRYAGGTQGSAMDLILENPIKGYGFGDNVFHKVYNDRIKDYPQWVFRESIGPHNITLSIWFSAGLLGLVAFWYMLIILIRNCICGFKNDSSPIVKECWLLILLILIGDYIIRGAFETVYLGNIAMLMGFSIILKIKDE</sequence>
<accession>A0AAV5N8I9</accession>
<keyword evidence="7" id="KW-0436">Ligase</keyword>
<gene>
    <name evidence="7" type="ORF">SOASR030_33000</name>
</gene>
<dbReference type="Pfam" id="PF04932">
    <property type="entry name" value="Wzy_C"/>
    <property type="match status" value="1"/>
</dbReference>
<dbReference type="GO" id="GO:0016020">
    <property type="term" value="C:membrane"/>
    <property type="evidence" value="ECO:0007669"/>
    <property type="project" value="UniProtKB-SubCell"/>
</dbReference>
<feature type="transmembrane region" description="Helical" evidence="5">
    <location>
        <begin position="232"/>
        <end position="248"/>
    </location>
</feature>
<evidence type="ECO:0000256" key="1">
    <source>
        <dbReference type="ARBA" id="ARBA00004141"/>
    </source>
</evidence>
<keyword evidence="3 5" id="KW-1133">Transmembrane helix</keyword>
<organism evidence="7 8">
    <name type="scientific">Leminorella grimontii</name>
    <dbReference type="NCBI Taxonomy" id="82981"/>
    <lineage>
        <taxon>Bacteria</taxon>
        <taxon>Pseudomonadati</taxon>
        <taxon>Pseudomonadota</taxon>
        <taxon>Gammaproteobacteria</taxon>
        <taxon>Enterobacterales</taxon>
        <taxon>Budviciaceae</taxon>
        <taxon>Leminorella</taxon>
    </lineage>
</organism>
<feature type="transmembrane region" description="Helical" evidence="5">
    <location>
        <begin position="384"/>
        <end position="402"/>
    </location>
</feature>
<reference evidence="7" key="1">
    <citation type="submission" date="2022-06" db="EMBL/GenBank/DDBJ databases">
        <title>Draft genome sequences of Leminorella grimontii str. JCM5902.</title>
        <authorList>
            <person name="Wakabayashi Y."/>
            <person name="Kojima K."/>
        </authorList>
    </citation>
    <scope>NUCLEOTIDE SEQUENCE</scope>
    <source>
        <strain evidence="7">JCM 5902</strain>
    </source>
</reference>
<feature type="transmembrane region" description="Helical" evidence="5">
    <location>
        <begin position="100"/>
        <end position="118"/>
    </location>
</feature>
<dbReference type="Proteomes" id="UP001058124">
    <property type="component" value="Unassembled WGS sequence"/>
</dbReference>